<proteinExistence type="predicted"/>
<dbReference type="InterPro" id="IPR036703">
    <property type="entry name" value="MOB_kinase_act_sf"/>
</dbReference>
<dbReference type="InterPro" id="IPR005301">
    <property type="entry name" value="MOB_kinase_act_fam"/>
</dbReference>
<name>A0A915CTE4_9BILA</name>
<evidence type="ECO:0000313" key="3">
    <source>
        <dbReference type="Proteomes" id="UP000887574"/>
    </source>
</evidence>
<evidence type="ECO:0000256" key="1">
    <source>
        <dbReference type="PIRSR" id="PIRSR605301-1"/>
    </source>
</evidence>
<dbReference type="WBParaSite" id="jg11943">
    <property type="protein sequence ID" value="jg11943"/>
    <property type="gene ID" value="jg11943"/>
</dbReference>
<dbReference type="Gene3D" id="1.20.140.30">
    <property type="entry name" value="MOB kinase activator"/>
    <property type="match status" value="1"/>
</dbReference>
<feature type="binding site" evidence="1">
    <location>
        <position position="345"/>
    </location>
    <ligand>
        <name>Zn(2+)</name>
        <dbReference type="ChEBI" id="CHEBI:29105"/>
    </ligand>
</feature>
<accession>A0A915CTE4</accession>
<feature type="domain" description="MADF" evidence="2">
    <location>
        <begin position="12"/>
        <end position="54"/>
    </location>
</feature>
<reference evidence="4" key="1">
    <citation type="submission" date="2022-11" db="UniProtKB">
        <authorList>
            <consortium name="WormBaseParasite"/>
        </authorList>
    </citation>
    <scope>IDENTIFICATION</scope>
</reference>
<dbReference type="InterPro" id="IPR006578">
    <property type="entry name" value="MADF-dom"/>
</dbReference>
<feature type="binding site" evidence="1">
    <location>
        <position position="417"/>
    </location>
    <ligand>
        <name>Zn(2+)</name>
        <dbReference type="ChEBI" id="CHEBI:29105"/>
    </ligand>
</feature>
<keyword evidence="1" id="KW-0479">Metal-binding</keyword>
<evidence type="ECO:0000259" key="2">
    <source>
        <dbReference type="Pfam" id="PF10545"/>
    </source>
</evidence>
<dbReference type="Pfam" id="PF10545">
    <property type="entry name" value="MADF_DNA_bdg"/>
    <property type="match status" value="1"/>
</dbReference>
<keyword evidence="3" id="KW-1185">Reference proteome</keyword>
<keyword evidence="1" id="KW-0862">Zinc</keyword>
<dbReference type="Pfam" id="PF03637">
    <property type="entry name" value="Mob1_phocein"/>
    <property type="match status" value="1"/>
</dbReference>
<organism evidence="3 4">
    <name type="scientific">Ditylenchus dipsaci</name>
    <dbReference type="NCBI Taxonomy" id="166011"/>
    <lineage>
        <taxon>Eukaryota</taxon>
        <taxon>Metazoa</taxon>
        <taxon>Ecdysozoa</taxon>
        <taxon>Nematoda</taxon>
        <taxon>Chromadorea</taxon>
        <taxon>Rhabditida</taxon>
        <taxon>Tylenchina</taxon>
        <taxon>Tylenchomorpha</taxon>
        <taxon>Sphaerularioidea</taxon>
        <taxon>Anguinidae</taxon>
        <taxon>Anguininae</taxon>
        <taxon>Ditylenchus</taxon>
    </lineage>
</organism>
<evidence type="ECO:0000313" key="4">
    <source>
        <dbReference type="WBParaSite" id="jg11943"/>
    </source>
</evidence>
<sequence>MFKQNLFSDGKEAMSVWKNLRSSYKKKKDKKLPSGSASEPEKQKWVHYAEMNFLKNHIEDRIAQSSTLVQCSELVIDEEGENQCKDNCEVEFCSFYVFFSFQRRPSVSLSPGVYRNPVPLCGKKKRVMDEFESKMLELVEKEEICTLARDVDEKMKKISGARHARIKMAFERAVREQIYQVDEYLLDNQILRSKLALLVLLRRRKRQKKGRRYWVHPLWRNRPELGAYFALLPQLKVNPDKFFDYMRMNPEVFATLLRVLNERLTKYSIRTPICAEERLMLTIRYLATGESYRSLSFQFRMGCMTVCRIISDTCSAIYEVLHQYYLAMPKTAEEWHQDVCKPEACNQMTATEQWIFLCAAHRNPKECSAIDYTRHTLDGAACLLNSNRYFSSRISIKESSIAKIGSVCRRVYRIFSHAYFHHRTVFDAFENESFLCKRFTTFVIKYQLMAQEHLIVPILQQQENTTTA</sequence>
<protein>
    <submittedName>
        <fullName evidence="4">MADF domain-containing protein</fullName>
    </submittedName>
</protein>
<feature type="binding site" evidence="1">
    <location>
        <position position="422"/>
    </location>
    <ligand>
        <name>Zn(2+)</name>
        <dbReference type="ChEBI" id="CHEBI:29105"/>
    </ligand>
</feature>
<dbReference type="PANTHER" id="PTHR22599">
    <property type="entry name" value="MPS ONE BINDER KINASE ACTIVATOR-LIKE MOB"/>
    <property type="match status" value="1"/>
</dbReference>
<feature type="binding site" evidence="1">
    <location>
        <position position="340"/>
    </location>
    <ligand>
        <name>Zn(2+)</name>
        <dbReference type="ChEBI" id="CHEBI:29105"/>
    </ligand>
</feature>
<dbReference type="SMART" id="SM01388">
    <property type="entry name" value="Mob1_phocein"/>
    <property type="match status" value="1"/>
</dbReference>
<dbReference type="SUPFAM" id="SSF101152">
    <property type="entry name" value="Mob1/phocein"/>
    <property type="match status" value="1"/>
</dbReference>
<dbReference type="Proteomes" id="UP000887574">
    <property type="component" value="Unplaced"/>
</dbReference>
<dbReference type="AlphaFoldDB" id="A0A915CTE4"/>